<dbReference type="RefSeq" id="WP_157864389.1">
    <property type="nucleotide sequence ID" value="NZ_CP062171.1"/>
</dbReference>
<evidence type="ECO:0000313" key="2">
    <source>
        <dbReference type="EMBL" id="WXK39165.1"/>
    </source>
</evidence>
<gene>
    <name evidence="2" type="ORF">IHE29_07675</name>
</gene>
<keyword evidence="3" id="KW-1185">Reference proteome</keyword>
<sequence>MRKTIKLILMLLFPLVTSSAWSDVGDVDIEGYSMAVPNQTSTIRVQDVQVNNIVEEGDRCPENGRQARNANGTPLFCQSGVWKTALAGAKIRTVFSEFGNMVNPHTGKPDVGLATCNADEIVIAGGGNCQNGDKAWLHTSGPHGNGWMANCYAGNHGDNPAQAIAICLSIR</sequence>
<evidence type="ECO:0000256" key="1">
    <source>
        <dbReference type="SAM" id="SignalP"/>
    </source>
</evidence>
<accession>A0ABZ2PZ34</accession>
<feature type="signal peptide" evidence="1">
    <location>
        <begin position="1"/>
        <end position="22"/>
    </location>
</feature>
<organism evidence="2 3">
    <name type="scientific">Mycetohabitans rhizoxinica</name>
    <dbReference type="NCBI Taxonomy" id="412963"/>
    <lineage>
        <taxon>Bacteria</taxon>
        <taxon>Pseudomonadati</taxon>
        <taxon>Pseudomonadota</taxon>
        <taxon>Betaproteobacteria</taxon>
        <taxon>Burkholderiales</taxon>
        <taxon>Burkholderiaceae</taxon>
        <taxon>Mycetohabitans</taxon>
    </lineage>
</organism>
<protein>
    <submittedName>
        <fullName evidence="2">Uncharacterized protein</fullName>
    </submittedName>
</protein>
<proteinExistence type="predicted"/>
<dbReference type="EMBL" id="CP062176">
    <property type="protein sequence ID" value="WXK39165.1"/>
    <property type="molecule type" value="Genomic_DNA"/>
</dbReference>
<dbReference type="Proteomes" id="UP001493153">
    <property type="component" value="Chromosome"/>
</dbReference>
<name>A0ABZ2PZ34_9BURK</name>
<feature type="chain" id="PRO_5047157206" evidence="1">
    <location>
        <begin position="23"/>
        <end position="171"/>
    </location>
</feature>
<reference evidence="2 3" key="1">
    <citation type="submission" date="2020-09" db="EMBL/GenBank/DDBJ databases">
        <title>Genome sequences of Mycetohabitans spp.</title>
        <authorList>
            <person name="Carter M.E."/>
            <person name="Carpenter S.C.D."/>
            <person name="Bogdanove A.J."/>
        </authorList>
    </citation>
    <scope>NUCLEOTIDE SEQUENCE [LARGE SCALE GENOMIC DNA]</scope>
    <source>
        <strain evidence="2 3">B12</strain>
    </source>
</reference>
<keyword evidence="1" id="KW-0732">Signal</keyword>
<evidence type="ECO:0000313" key="3">
    <source>
        <dbReference type="Proteomes" id="UP001493153"/>
    </source>
</evidence>